<sequence length="113" mass="12716">PLWILYRLGYDHLEDVGIIDCSGSIPIGALFPSRRRTRSGIGHERGSGGSTKDTERIRIEECIRGVPLGSLHWTECFRRSWILLPIVEIIRLGSVSCHHSLHCIVDGQVVWSL</sequence>
<evidence type="ECO:0000313" key="1">
    <source>
        <dbReference type="EMBL" id="GMR42596.1"/>
    </source>
</evidence>
<gene>
    <name evidence="1" type="ORF">PMAYCL1PPCAC_12791</name>
</gene>
<accession>A0AAN4ZPA4</accession>
<organism evidence="1 2">
    <name type="scientific">Pristionchus mayeri</name>
    <dbReference type="NCBI Taxonomy" id="1317129"/>
    <lineage>
        <taxon>Eukaryota</taxon>
        <taxon>Metazoa</taxon>
        <taxon>Ecdysozoa</taxon>
        <taxon>Nematoda</taxon>
        <taxon>Chromadorea</taxon>
        <taxon>Rhabditida</taxon>
        <taxon>Rhabditina</taxon>
        <taxon>Diplogasteromorpha</taxon>
        <taxon>Diplogasteroidea</taxon>
        <taxon>Neodiplogasteridae</taxon>
        <taxon>Pristionchus</taxon>
    </lineage>
</organism>
<dbReference type="EMBL" id="BTRK01000003">
    <property type="protein sequence ID" value="GMR42596.1"/>
    <property type="molecule type" value="Genomic_DNA"/>
</dbReference>
<proteinExistence type="predicted"/>
<evidence type="ECO:0000313" key="2">
    <source>
        <dbReference type="Proteomes" id="UP001328107"/>
    </source>
</evidence>
<dbReference type="AlphaFoldDB" id="A0AAN4ZPA4"/>
<keyword evidence="2" id="KW-1185">Reference proteome</keyword>
<reference evidence="2" key="1">
    <citation type="submission" date="2022-10" db="EMBL/GenBank/DDBJ databases">
        <title>Genome assembly of Pristionchus species.</title>
        <authorList>
            <person name="Yoshida K."/>
            <person name="Sommer R.J."/>
        </authorList>
    </citation>
    <scope>NUCLEOTIDE SEQUENCE [LARGE SCALE GENOMIC DNA]</scope>
    <source>
        <strain evidence="2">RS5460</strain>
    </source>
</reference>
<name>A0AAN4ZPA4_9BILA</name>
<feature type="non-terminal residue" evidence="1">
    <location>
        <position position="1"/>
    </location>
</feature>
<dbReference type="Proteomes" id="UP001328107">
    <property type="component" value="Unassembled WGS sequence"/>
</dbReference>
<comment type="caution">
    <text evidence="1">The sequence shown here is derived from an EMBL/GenBank/DDBJ whole genome shotgun (WGS) entry which is preliminary data.</text>
</comment>
<protein>
    <submittedName>
        <fullName evidence="1">Uncharacterized protein</fullName>
    </submittedName>
</protein>
<feature type="non-terminal residue" evidence="1">
    <location>
        <position position="113"/>
    </location>
</feature>